<name>A0A1M4XD11_9FIRM</name>
<dbReference type="InterPro" id="IPR024422">
    <property type="entry name" value="Protein_unknown_function_OB"/>
</dbReference>
<gene>
    <name evidence="4" type="ORF">SAMN02745190_01439</name>
</gene>
<keyword evidence="2" id="KW-0812">Transmembrane</keyword>
<keyword evidence="2" id="KW-0472">Membrane</keyword>
<dbReference type="Pfam" id="PF13240">
    <property type="entry name" value="Zn_Ribbon_1"/>
    <property type="match status" value="1"/>
</dbReference>
<evidence type="ECO:0000259" key="3">
    <source>
        <dbReference type="Pfam" id="PF13240"/>
    </source>
</evidence>
<accession>A0A1M4XD11</accession>
<dbReference type="AlphaFoldDB" id="A0A1M4XD11"/>
<dbReference type="RefSeq" id="WP_159430490.1">
    <property type="nucleotide sequence ID" value="NZ_FQUG01000005.1"/>
</dbReference>
<evidence type="ECO:0000313" key="5">
    <source>
        <dbReference type="Proteomes" id="UP000184404"/>
    </source>
</evidence>
<feature type="region of interest" description="Disordered" evidence="1">
    <location>
        <begin position="25"/>
        <end position="46"/>
    </location>
</feature>
<proteinExistence type="predicted"/>
<dbReference type="Proteomes" id="UP000184404">
    <property type="component" value="Unassembled WGS sequence"/>
</dbReference>
<dbReference type="InterPro" id="IPR026870">
    <property type="entry name" value="Zinc_ribbon_dom"/>
</dbReference>
<dbReference type="Pfam" id="PF12869">
    <property type="entry name" value="tRNA_anti-like"/>
    <property type="match status" value="1"/>
</dbReference>
<protein>
    <submittedName>
        <fullName evidence="4">Zinc-ribbon domain-containing protein</fullName>
    </submittedName>
</protein>
<dbReference type="EMBL" id="FQUG01000005">
    <property type="protein sequence ID" value="SHE91300.1"/>
    <property type="molecule type" value="Genomic_DNA"/>
</dbReference>
<reference evidence="4 5" key="1">
    <citation type="submission" date="2016-11" db="EMBL/GenBank/DDBJ databases">
        <authorList>
            <person name="Jaros S."/>
            <person name="Januszkiewicz K."/>
            <person name="Wedrychowicz H."/>
        </authorList>
    </citation>
    <scope>NUCLEOTIDE SEQUENCE [LARGE SCALE GENOMIC DNA]</scope>
    <source>
        <strain evidence="4 5">DSM 10502</strain>
    </source>
</reference>
<evidence type="ECO:0000256" key="1">
    <source>
        <dbReference type="SAM" id="MobiDB-lite"/>
    </source>
</evidence>
<evidence type="ECO:0000313" key="4">
    <source>
        <dbReference type="EMBL" id="SHE91300.1"/>
    </source>
</evidence>
<feature type="transmembrane region" description="Helical" evidence="2">
    <location>
        <begin position="57"/>
        <end position="75"/>
    </location>
</feature>
<dbReference type="STRING" id="1123243.SAMN02745190_01439"/>
<keyword evidence="5" id="KW-1185">Reference proteome</keyword>
<keyword evidence="2" id="KW-1133">Transmembrane helix</keyword>
<feature type="domain" description="Zinc-ribbon" evidence="3">
    <location>
        <begin position="2"/>
        <end position="24"/>
    </location>
</feature>
<organism evidence="4 5">
    <name type="scientific">Schwartzia succinivorans DSM 10502</name>
    <dbReference type="NCBI Taxonomy" id="1123243"/>
    <lineage>
        <taxon>Bacteria</taxon>
        <taxon>Bacillati</taxon>
        <taxon>Bacillota</taxon>
        <taxon>Negativicutes</taxon>
        <taxon>Selenomonadales</taxon>
        <taxon>Selenomonadaceae</taxon>
        <taxon>Schwartzia</taxon>
    </lineage>
</organism>
<sequence>MFCPKCGAQLEEGSVFCDSCGTKLESGSSEGRVTSSYPKSGNQPGENESLKFWQKSWVMWVCLLFLTPVGIILCYMNRERHAHWKVICGVFSFIVLVGIMLPDGDNNTAREAKQREYITVSVSTLVNELENNAAAAQKKYKNKYVKVTGKLGTIDSDGDYISIDDPADVFSITGVQCFINKNDKKQSNFVLNLRKGQTVTAYGKITDVGELLGYHLEVDRFE</sequence>
<evidence type="ECO:0000256" key="2">
    <source>
        <dbReference type="SAM" id="Phobius"/>
    </source>
</evidence>
<feature type="transmembrane region" description="Helical" evidence="2">
    <location>
        <begin position="82"/>
        <end position="101"/>
    </location>
</feature>
<dbReference type="OrthoDB" id="1667251at2"/>